<feature type="chain" id="PRO_5026905984" description="Outer membrane protein beta-barrel domain-containing protein" evidence="1">
    <location>
        <begin position="20"/>
        <end position="255"/>
    </location>
</feature>
<proteinExistence type="predicted"/>
<evidence type="ECO:0000313" key="3">
    <source>
        <dbReference type="EMBL" id="ABG59759.1"/>
    </source>
</evidence>
<dbReference type="Pfam" id="PF13568">
    <property type="entry name" value="OMP_b-brl_2"/>
    <property type="match status" value="1"/>
</dbReference>
<dbReference type="OrthoDB" id="952167at2"/>
<dbReference type="AlphaFoldDB" id="A0A6N4STR8"/>
<evidence type="ECO:0000256" key="1">
    <source>
        <dbReference type="SAM" id="SignalP"/>
    </source>
</evidence>
<evidence type="ECO:0000259" key="2">
    <source>
        <dbReference type="Pfam" id="PF13568"/>
    </source>
</evidence>
<dbReference type="EMBL" id="CP000383">
    <property type="protein sequence ID" value="ABG59759.1"/>
    <property type="molecule type" value="Genomic_DNA"/>
</dbReference>
<dbReference type="RefSeq" id="WP_011585873.1">
    <property type="nucleotide sequence ID" value="NC_008255.1"/>
</dbReference>
<reference evidence="3 4" key="1">
    <citation type="journal article" date="2007" name="Appl. Environ. Microbiol.">
        <title>Genome sequence of the cellulolytic gliding bacterium Cytophaga hutchinsonii.</title>
        <authorList>
            <person name="Xie G."/>
            <person name="Bruce D.C."/>
            <person name="Challacombe J.F."/>
            <person name="Chertkov O."/>
            <person name="Detter J.C."/>
            <person name="Gilna P."/>
            <person name="Han C.S."/>
            <person name="Lucas S."/>
            <person name="Misra M."/>
            <person name="Myers G.L."/>
            <person name="Richardson P."/>
            <person name="Tapia R."/>
            <person name="Thayer N."/>
            <person name="Thompson L.S."/>
            <person name="Brettin T.S."/>
            <person name="Henrissat B."/>
            <person name="Wilson D.B."/>
            <person name="McBride M.J."/>
        </authorList>
    </citation>
    <scope>NUCLEOTIDE SEQUENCE [LARGE SCALE GENOMIC DNA]</scope>
    <source>
        <strain evidence="4">ATCC 33406 / DSM 1761 / CIP 103989 / NBRC 15051 / NCIMB 9469 / D465</strain>
    </source>
</reference>
<protein>
    <recommendedName>
        <fullName evidence="2">Outer membrane protein beta-barrel domain-containing protein</fullName>
    </recommendedName>
</protein>
<name>A0A6N4STR8_CYTH3</name>
<keyword evidence="4" id="KW-1185">Reference proteome</keyword>
<dbReference type="KEGG" id="chu:CHU_2505"/>
<dbReference type="Proteomes" id="UP000001822">
    <property type="component" value="Chromosome"/>
</dbReference>
<keyword evidence="1" id="KW-0732">Signal</keyword>
<organism evidence="3 4">
    <name type="scientific">Cytophaga hutchinsonii (strain ATCC 33406 / DSM 1761 / CIP 103989 / NBRC 15051 / NCIMB 9469 / D465)</name>
    <dbReference type="NCBI Taxonomy" id="269798"/>
    <lineage>
        <taxon>Bacteria</taxon>
        <taxon>Pseudomonadati</taxon>
        <taxon>Bacteroidota</taxon>
        <taxon>Cytophagia</taxon>
        <taxon>Cytophagales</taxon>
        <taxon>Cytophagaceae</taxon>
        <taxon>Cytophaga</taxon>
    </lineage>
</organism>
<feature type="domain" description="Outer membrane protein beta-barrel" evidence="2">
    <location>
        <begin position="18"/>
        <end position="218"/>
    </location>
</feature>
<dbReference type="InterPro" id="IPR025665">
    <property type="entry name" value="Beta-barrel_OMP_2"/>
</dbReference>
<feature type="signal peptide" evidence="1">
    <location>
        <begin position="1"/>
        <end position="19"/>
    </location>
</feature>
<gene>
    <name evidence="3" type="ordered locus">CHU_2505</name>
</gene>
<evidence type="ECO:0000313" key="4">
    <source>
        <dbReference type="Proteomes" id="UP000001822"/>
    </source>
</evidence>
<sequence>MKKLFITACLLAASQNIFAQLSAGMVAVGLTSAITANKTSNEYNFNSGNPNKYYSEYVVKQSTFNVSPSVSYFLSNRFAVGAQVGYVGYANTTETTDKYNALPLTDYSYTKTTSAGISVMPYVTYYIPLNDSNKVYFFVKGSYNFQNSTGKTSGYTETTSYDGSGNVTNVVRSDEYGPNKTNTIGMQLGISPGLLFMPGKKIGIEFSLGNLLGINSTISKTDDDNGNTSKATTTNLEYFNFNTLSVGTGIYYFFR</sequence>
<accession>A0A6N4STR8</accession>